<proteinExistence type="predicted"/>
<accession>A0A486RJY0</accession>
<protein>
    <submittedName>
        <fullName evidence="1">Uncharacterized protein</fullName>
    </submittedName>
</protein>
<sequence length="326" mass="34457">MAALEAGVDRGQVVGFVIDAVIRVVGIAQDHLVHPAVVGVAQHQPALPGFETRVAVHRLRIKAVVGVHLDVDRPGLDVVGFGGQRVVAVVAGVGAAGTGDARRVGLVGHHFRTTGFHLRDRRHVELHAADIKVLHPGALAVVVHPEVVVDPLLRTLVEVAAGPDIGVGVGFQHVGDPDVGLLQVNFVAPVVEHHVKIPDSPLRAFEGLADLEFAAVAFVAQTADRRGAVIGAVDADIFLVAGLEVGAIAGVAAELEAERNGHIRRGGGGFRVSNHVDLFVGRGVDFCLAVGQRFINGFGDDGVDLFLRKFLRHDRNWAQRGDHRHG</sequence>
<evidence type="ECO:0000313" key="1">
    <source>
        <dbReference type="EMBL" id="VGM01994.1"/>
    </source>
</evidence>
<reference evidence="1" key="1">
    <citation type="submission" date="2019-03" db="EMBL/GenBank/DDBJ databases">
        <authorList>
            <consortium name="Pathogen Informatics"/>
        </authorList>
    </citation>
    <scope>NUCLEOTIDE SEQUENCE</scope>
    <source>
        <strain evidence="1">5012STDY7626450</strain>
    </source>
</reference>
<gene>
    <name evidence="1" type="ORF">SAMEA4873652_04126</name>
</gene>
<dbReference type="AlphaFoldDB" id="A0A486RJY0"/>
<organism evidence="1">
    <name type="scientific">Klebsiella pneumoniae</name>
    <dbReference type="NCBI Taxonomy" id="573"/>
    <lineage>
        <taxon>Bacteria</taxon>
        <taxon>Pseudomonadati</taxon>
        <taxon>Pseudomonadota</taxon>
        <taxon>Gammaproteobacteria</taxon>
        <taxon>Enterobacterales</taxon>
        <taxon>Enterobacteriaceae</taxon>
        <taxon>Klebsiella/Raoultella group</taxon>
        <taxon>Klebsiella</taxon>
        <taxon>Klebsiella pneumoniae complex</taxon>
    </lineage>
</organism>
<dbReference type="EMBL" id="CAAHCV010000014">
    <property type="protein sequence ID" value="VGM01994.1"/>
    <property type="molecule type" value="Genomic_DNA"/>
</dbReference>
<name>A0A486RJY0_KLEPN</name>